<dbReference type="Pfam" id="PF01380">
    <property type="entry name" value="SIS"/>
    <property type="match status" value="1"/>
</dbReference>
<evidence type="ECO:0000256" key="6">
    <source>
        <dbReference type="PROSITE-ProRule" id="PRU00703"/>
    </source>
</evidence>
<dbReference type="InterPro" id="IPR000644">
    <property type="entry name" value="CBS_dom"/>
</dbReference>
<dbReference type="CDD" id="cd05014">
    <property type="entry name" value="SIS_Kpsf"/>
    <property type="match status" value="1"/>
</dbReference>
<dbReference type="GO" id="GO:0019146">
    <property type="term" value="F:arabinose-5-phosphate isomerase activity"/>
    <property type="evidence" value="ECO:0007669"/>
    <property type="project" value="UniProtKB-EC"/>
</dbReference>
<dbReference type="PANTHER" id="PTHR47476">
    <property type="match status" value="1"/>
</dbReference>
<dbReference type="FunCoup" id="A0A0U5JCX8">
    <property type="interactions" value="145"/>
</dbReference>
<protein>
    <submittedName>
        <fullName evidence="9">Putative arabinose 5-phosphate isomerase</fullName>
        <ecNumber evidence="9">5.3.1.13</ecNumber>
    </submittedName>
</protein>
<dbReference type="Proteomes" id="UP000069902">
    <property type="component" value="Chromosome cPNK"/>
</dbReference>
<dbReference type="STRING" id="389348.PNK_2117"/>
<dbReference type="InterPro" id="IPR001347">
    <property type="entry name" value="SIS_dom"/>
</dbReference>
<dbReference type="Pfam" id="PF00571">
    <property type="entry name" value="CBS"/>
    <property type="match status" value="2"/>
</dbReference>
<name>A0A0U5JCX8_9BACT</name>
<comment type="similarity">
    <text evidence="1 4">Belongs to the SIS family. GutQ/KpsF subfamily.</text>
</comment>
<dbReference type="Gene3D" id="3.10.580.10">
    <property type="entry name" value="CBS-domain"/>
    <property type="match status" value="1"/>
</dbReference>
<dbReference type="GO" id="GO:1901135">
    <property type="term" value="P:carbohydrate derivative metabolic process"/>
    <property type="evidence" value="ECO:0007669"/>
    <property type="project" value="InterPro"/>
</dbReference>
<dbReference type="SUPFAM" id="SSF53697">
    <property type="entry name" value="SIS domain"/>
    <property type="match status" value="1"/>
</dbReference>
<dbReference type="PIRSF" id="PIRSF004692">
    <property type="entry name" value="KdsD_KpsF"/>
    <property type="match status" value="1"/>
</dbReference>
<dbReference type="Gene3D" id="3.40.50.10490">
    <property type="entry name" value="Glucose-6-phosphate isomerase like protein, domain 1"/>
    <property type="match status" value="1"/>
</dbReference>
<evidence type="ECO:0000256" key="2">
    <source>
        <dbReference type="ARBA" id="ARBA00022737"/>
    </source>
</evidence>
<evidence type="ECO:0000313" key="10">
    <source>
        <dbReference type="Proteomes" id="UP000069902"/>
    </source>
</evidence>
<dbReference type="AlphaFoldDB" id="A0A0U5JCX8"/>
<reference evidence="10" key="1">
    <citation type="submission" date="2015-09" db="EMBL/GenBank/DDBJ databases">
        <authorList>
            <person name="Bertelli C."/>
        </authorList>
    </citation>
    <scope>NUCLEOTIDE SEQUENCE [LARGE SCALE GENOMIC DNA]</scope>
    <source>
        <strain evidence="10">KNic</strain>
    </source>
</reference>
<dbReference type="KEGG" id="pnl:PNK_2117"/>
<dbReference type="PATRIC" id="fig|389348.3.peg.2380"/>
<dbReference type="PROSITE" id="PS51371">
    <property type="entry name" value="CBS"/>
    <property type="match status" value="2"/>
</dbReference>
<evidence type="ECO:0000313" key="9">
    <source>
        <dbReference type="EMBL" id="CUI17720.1"/>
    </source>
</evidence>
<feature type="site" description="Catalytically relevant" evidence="5">
    <location>
        <position position="98"/>
    </location>
</feature>
<feature type="site" description="Catalytically relevant" evidence="5">
    <location>
        <position position="180"/>
    </location>
</feature>
<dbReference type="PROSITE" id="PS51464">
    <property type="entry name" value="SIS"/>
    <property type="match status" value="1"/>
</dbReference>
<gene>
    <name evidence="9" type="primary">kpsF</name>
    <name evidence="9" type="ORF">PNK_2117</name>
</gene>
<sequence>MLKEILDKQRAYTDHYFESLDLKPVEQLIDLLLKVPGAIFFTGVGKSGLVAKKIALTMVSTGTRALYLSPTDAVHGDIGMVTADDIFVMLSKSGESDELLNLIPAIRNKGATLIGVVCNARSRLAAACHYKITLPFESELCPFDMAPTMSTTFQTLFGDLLTVALMRHKNFSLDQYALNHPSGRIGKRITLKVKDIMLTDERIPLCFPDDRLATALVELSNKRCGCILVADRNQKLMGIFTDGDLRRTLQKYGGKILDSSMEEIMTRHPRAIDPDMLAWDAMKLMEADYQKRITVLPVIDAVGQVIGLLHLHDVIQSGL</sequence>
<feature type="site" description="Catalytically relevant" evidence="5">
    <location>
        <position position="139"/>
    </location>
</feature>
<feature type="site" description="Catalytically relevant" evidence="5">
    <location>
        <position position="46"/>
    </location>
</feature>
<keyword evidence="2" id="KW-0677">Repeat</keyword>
<dbReference type="InParanoid" id="A0A0U5JCX8"/>
<evidence type="ECO:0000256" key="1">
    <source>
        <dbReference type="ARBA" id="ARBA00008165"/>
    </source>
</evidence>
<evidence type="ECO:0000256" key="3">
    <source>
        <dbReference type="ARBA" id="ARBA00023122"/>
    </source>
</evidence>
<keyword evidence="10" id="KW-1185">Reference proteome</keyword>
<evidence type="ECO:0000259" key="8">
    <source>
        <dbReference type="PROSITE" id="PS51464"/>
    </source>
</evidence>
<dbReference type="GO" id="GO:0005975">
    <property type="term" value="P:carbohydrate metabolic process"/>
    <property type="evidence" value="ECO:0007669"/>
    <property type="project" value="InterPro"/>
</dbReference>
<keyword evidence="9" id="KW-0413">Isomerase</keyword>
<dbReference type="InterPro" id="IPR004800">
    <property type="entry name" value="KdsD/KpsF-type"/>
</dbReference>
<dbReference type="CDD" id="cd04604">
    <property type="entry name" value="CBS_pair_SIS_assoc"/>
    <property type="match status" value="1"/>
</dbReference>
<dbReference type="InterPro" id="IPR035474">
    <property type="entry name" value="SIS_Kpsf"/>
</dbReference>
<proteinExistence type="inferred from homology"/>
<feature type="domain" description="CBS" evidence="7">
    <location>
        <begin position="197"/>
        <end position="256"/>
    </location>
</feature>
<feature type="domain" description="CBS" evidence="7">
    <location>
        <begin position="265"/>
        <end position="319"/>
    </location>
</feature>
<dbReference type="GO" id="GO:0097367">
    <property type="term" value="F:carbohydrate derivative binding"/>
    <property type="evidence" value="ECO:0007669"/>
    <property type="project" value="InterPro"/>
</dbReference>
<dbReference type="PANTHER" id="PTHR47476:SF2">
    <property type="entry name" value="ARABINOSE 5-PHOSPHATE ISOMERASE-RELATED"/>
    <property type="match status" value="1"/>
</dbReference>
<feature type="domain" description="SIS" evidence="8">
    <location>
        <begin position="28"/>
        <end position="171"/>
    </location>
</feature>
<organism evidence="9 10">
    <name type="scientific">Candidatus Protochlamydia naegleriophila</name>
    <dbReference type="NCBI Taxonomy" id="389348"/>
    <lineage>
        <taxon>Bacteria</taxon>
        <taxon>Pseudomonadati</taxon>
        <taxon>Chlamydiota</taxon>
        <taxon>Chlamydiia</taxon>
        <taxon>Parachlamydiales</taxon>
        <taxon>Parachlamydiaceae</taxon>
        <taxon>Candidatus Protochlamydia</taxon>
    </lineage>
</organism>
<evidence type="ECO:0000259" key="7">
    <source>
        <dbReference type="PROSITE" id="PS51371"/>
    </source>
</evidence>
<dbReference type="RefSeq" id="WP_032124440.1">
    <property type="nucleotide sequence ID" value="NZ_LN879502.1"/>
</dbReference>
<keyword evidence="3 6" id="KW-0129">CBS domain</keyword>
<dbReference type="InterPro" id="IPR046348">
    <property type="entry name" value="SIS_dom_sf"/>
</dbReference>
<dbReference type="InterPro" id="IPR046342">
    <property type="entry name" value="CBS_dom_sf"/>
</dbReference>
<evidence type="ECO:0000256" key="4">
    <source>
        <dbReference type="PIRNR" id="PIRNR004692"/>
    </source>
</evidence>
<dbReference type="EC" id="5.3.1.13" evidence="9"/>
<accession>A0A0U5JCX8</accession>
<dbReference type="NCBIfam" id="TIGR00393">
    <property type="entry name" value="kpsF"/>
    <property type="match status" value="1"/>
</dbReference>
<dbReference type="EMBL" id="LN879502">
    <property type="protein sequence ID" value="CUI17720.1"/>
    <property type="molecule type" value="Genomic_DNA"/>
</dbReference>
<evidence type="ECO:0000256" key="5">
    <source>
        <dbReference type="PIRSR" id="PIRSR004692-3"/>
    </source>
</evidence>
<dbReference type="SMART" id="SM00116">
    <property type="entry name" value="CBS"/>
    <property type="match status" value="2"/>
</dbReference>